<dbReference type="PANTHER" id="PTHR42781">
    <property type="entry name" value="SPERMIDINE/PUTRESCINE IMPORT ATP-BINDING PROTEIN POTA"/>
    <property type="match status" value="1"/>
</dbReference>
<evidence type="ECO:0000259" key="9">
    <source>
        <dbReference type="PROSITE" id="PS50893"/>
    </source>
</evidence>
<evidence type="ECO:0000256" key="4">
    <source>
        <dbReference type="ARBA" id="ARBA00038307"/>
    </source>
</evidence>
<keyword evidence="2" id="KW-0547">Nucleotide-binding</keyword>
<evidence type="ECO:0000313" key="10">
    <source>
        <dbReference type="EMBL" id="HGQ35572.1"/>
    </source>
</evidence>
<dbReference type="Gene3D" id="3.40.50.300">
    <property type="entry name" value="P-loop containing nucleotide triphosphate hydrolases"/>
    <property type="match status" value="1"/>
</dbReference>
<dbReference type="EC" id="7.3.2.6" evidence="6"/>
<dbReference type="EMBL" id="DTCK01000013">
    <property type="protein sequence ID" value="HGQ35572.1"/>
    <property type="molecule type" value="Genomic_DNA"/>
</dbReference>
<dbReference type="PROSITE" id="PS50893">
    <property type="entry name" value="ABC_TRANSPORTER_2"/>
    <property type="match status" value="1"/>
</dbReference>
<dbReference type="GO" id="GO:1901238">
    <property type="term" value="F:ABC-type tungstate transporter activity"/>
    <property type="evidence" value="ECO:0007669"/>
    <property type="project" value="UniProtKB-EC"/>
</dbReference>
<comment type="catalytic activity">
    <reaction evidence="8">
        <text>tungstate(in) + ATP + H2O = tungstate(out) + ADP + phosphate + H(+)</text>
        <dbReference type="Rhea" id="RHEA:35027"/>
        <dbReference type="ChEBI" id="CHEBI:15377"/>
        <dbReference type="ChEBI" id="CHEBI:15378"/>
        <dbReference type="ChEBI" id="CHEBI:30616"/>
        <dbReference type="ChEBI" id="CHEBI:43474"/>
        <dbReference type="ChEBI" id="CHEBI:46502"/>
        <dbReference type="ChEBI" id="CHEBI:456216"/>
        <dbReference type="EC" id="7.3.2.6"/>
    </reaction>
</comment>
<keyword evidence="3 11" id="KW-0067">ATP-binding</keyword>
<evidence type="ECO:0000256" key="6">
    <source>
        <dbReference type="ARBA" id="ARBA00039025"/>
    </source>
</evidence>
<dbReference type="InterPro" id="IPR027417">
    <property type="entry name" value="P-loop_NTPase"/>
</dbReference>
<evidence type="ECO:0000256" key="3">
    <source>
        <dbReference type="ARBA" id="ARBA00022840"/>
    </source>
</evidence>
<sequence length="222" mass="25296">MSLLKLVNIWKKYSGEHILKGVHLEVSEGMVILVRGRSGVGKSTLAKIACLLMKPNMGSVIYRGNDIWRLSESHRALIKLKEIGYVDQNYTLLPELTVRENIELPLKILGIDKEERRKTIAELIETFEINGLEDRYPDQLSGGQRQRVALARALAKKPKLLVADEPYSNLDDKTIEVIHSYIKNVTKKNMVATIITTVDLQTFYDIDEEYILKEGVLYAIQK</sequence>
<comment type="caution">
    <text evidence="11">The sequence shown here is derived from an EMBL/GenBank/DDBJ whole genome shotgun (WGS) entry which is preliminary data.</text>
</comment>
<protein>
    <recommendedName>
        <fullName evidence="7">Molybdate/tungstate import ATP-binding protein WtpC</fullName>
        <ecNumber evidence="6">7.3.2.6</ecNumber>
    </recommendedName>
</protein>
<keyword evidence="1" id="KW-0813">Transport</keyword>
<evidence type="ECO:0000256" key="2">
    <source>
        <dbReference type="ARBA" id="ARBA00022741"/>
    </source>
</evidence>
<dbReference type="Pfam" id="PF00005">
    <property type="entry name" value="ABC_tran"/>
    <property type="match status" value="1"/>
</dbReference>
<dbReference type="InterPro" id="IPR003439">
    <property type="entry name" value="ABC_transporter-like_ATP-bd"/>
</dbReference>
<gene>
    <name evidence="11" type="ORF">ENU08_00580</name>
    <name evidence="10" type="ORF">ENU41_02705</name>
</gene>
<evidence type="ECO:0000256" key="7">
    <source>
        <dbReference type="ARBA" id="ARBA00041133"/>
    </source>
</evidence>
<comment type="subunit">
    <text evidence="5">The complex is composed of two ATP-binding proteins (WtpC), two transmembrane proteins (WtpB) and a solute-binding protein (WtpA).</text>
</comment>
<evidence type="ECO:0000256" key="1">
    <source>
        <dbReference type="ARBA" id="ARBA00022448"/>
    </source>
</evidence>
<dbReference type="GO" id="GO:0005524">
    <property type="term" value="F:ATP binding"/>
    <property type="evidence" value="ECO:0007669"/>
    <property type="project" value="UniProtKB-KW"/>
</dbReference>
<comment type="similarity">
    <text evidence="4">Belongs to the ABC transporter superfamily. Sulfate/tungstate importer (TC 3.A.1.6) family.</text>
</comment>
<dbReference type="EMBL" id="DTBD01000005">
    <property type="protein sequence ID" value="HGQ63733.1"/>
    <property type="molecule type" value="Genomic_DNA"/>
</dbReference>
<organism evidence="11">
    <name type="scientific">Ignisphaera aggregans</name>
    <dbReference type="NCBI Taxonomy" id="334771"/>
    <lineage>
        <taxon>Archaea</taxon>
        <taxon>Thermoproteota</taxon>
        <taxon>Thermoprotei</taxon>
        <taxon>Desulfurococcales</taxon>
        <taxon>Desulfurococcaceae</taxon>
        <taxon>Ignisphaera</taxon>
    </lineage>
</organism>
<name>A0A7C4JK57_9CREN</name>
<feature type="domain" description="ABC transporter" evidence="9">
    <location>
        <begin position="4"/>
        <end position="222"/>
    </location>
</feature>
<dbReference type="InterPro" id="IPR017871">
    <property type="entry name" value="ABC_transporter-like_CS"/>
</dbReference>
<accession>A0A7C4JK57</accession>
<evidence type="ECO:0000256" key="5">
    <source>
        <dbReference type="ARBA" id="ARBA00038781"/>
    </source>
</evidence>
<dbReference type="InterPro" id="IPR050093">
    <property type="entry name" value="ABC_SmlMolc_Importer"/>
</dbReference>
<evidence type="ECO:0000256" key="8">
    <source>
        <dbReference type="ARBA" id="ARBA00047936"/>
    </source>
</evidence>
<dbReference type="SUPFAM" id="SSF52540">
    <property type="entry name" value="P-loop containing nucleoside triphosphate hydrolases"/>
    <property type="match status" value="1"/>
</dbReference>
<proteinExistence type="inferred from homology"/>
<evidence type="ECO:0000313" key="11">
    <source>
        <dbReference type="EMBL" id="HGQ63733.1"/>
    </source>
</evidence>
<dbReference type="PANTHER" id="PTHR42781:SF4">
    <property type="entry name" value="SPERMIDINE_PUTRESCINE IMPORT ATP-BINDING PROTEIN POTA"/>
    <property type="match status" value="1"/>
</dbReference>
<dbReference type="GO" id="GO:0016887">
    <property type="term" value="F:ATP hydrolysis activity"/>
    <property type="evidence" value="ECO:0007669"/>
    <property type="project" value="InterPro"/>
</dbReference>
<dbReference type="AlphaFoldDB" id="A0A7C4JK57"/>
<dbReference type="SMART" id="SM00382">
    <property type="entry name" value="AAA"/>
    <property type="match status" value="1"/>
</dbReference>
<reference evidence="11" key="1">
    <citation type="journal article" date="2020" name="mSystems">
        <title>Genome- and Community-Level Interaction Insights into Carbon Utilization and Element Cycling Functions of Hydrothermarchaeota in Hydrothermal Sediment.</title>
        <authorList>
            <person name="Zhou Z."/>
            <person name="Liu Y."/>
            <person name="Xu W."/>
            <person name="Pan J."/>
            <person name="Luo Z.H."/>
            <person name="Li M."/>
        </authorList>
    </citation>
    <scope>NUCLEOTIDE SEQUENCE [LARGE SCALE GENOMIC DNA]</scope>
    <source>
        <strain evidence="11">SpSt-637</strain>
        <strain evidence="10">SpSt-667</strain>
    </source>
</reference>
<dbReference type="InterPro" id="IPR003593">
    <property type="entry name" value="AAA+_ATPase"/>
</dbReference>
<dbReference type="PROSITE" id="PS00211">
    <property type="entry name" value="ABC_TRANSPORTER_1"/>
    <property type="match status" value="1"/>
</dbReference>